<dbReference type="Proteomes" id="UP000000763">
    <property type="component" value="Chromosome 2"/>
</dbReference>
<dbReference type="InterPro" id="IPR012677">
    <property type="entry name" value="Nucleotide-bd_a/b_plait_sf"/>
</dbReference>
<feature type="compositionally biased region" description="Gly residues" evidence="3">
    <location>
        <begin position="242"/>
        <end position="252"/>
    </location>
</feature>
<feature type="domain" description="RRM" evidence="4">
    <location>
        <begin position="138"/>
        <end position="217"/>
    </location>
</feature>
<dbReference type="AlphaFoldDB" id="Q6ERT8"/>
<feature type="region of interest" description="Disordered" evidence="3">
    <location>
        <begin position="202"/>
        <end position="252"/>
    </location>
</feature>
<dbReference type="InterPro" id="IPR000504">
    <property type="entry name" value="RRM_dom"/>
</dbReference>
<reference evidence="6" key="1">
    <citation type="journal article" date="2005" name="Nature">
        <title>The map-based sequence of the rice genome.</title>
        <authorList>
            <consortium name="International rice genome sequencing project (IRGSP)"/>
            <person name="Matsumoto T."/>
            <person name="Wu J."/>
            <person name="Kanamori H."/>
            <person name="Katayose Y."/>
            <person name="Fujisawa M."/>
            <person name="Namiki N."/>
            <person name="Mizuno H."/>
            <person name="Yamamoto K."/>
            <person name="Antonio B.A."/>
            <person name="Baba T."/>
            <person name="Sakata K."/>
            <person name="Nagamura Y."/>
            <person name="Aoki H."/>
            <person name="Arikawa K."/>
            <person name="Arita K."/>
            <person name="Bito T."/>
            <person name="Chiden Y."/>
            <person name="Fujitsuka N."/>
            <person name="Fukunaka R."/>
            <person name="Hamada M."/>
            <person name="Harada C."/>
            <person name="Hayashi A."/>
            <person name="Hijishita S."/>
            <person name="Honda M."/>
            <person name="Hosokawa S."/>
            <person name="Ichikawa Y."/>
            <person name="Idonuma A."/>
            <person name="Iijima M."/>
            <person name="Ikeda M."/>
            <person name="Ikeno M."/>
            <person name="Ito K."/>
            <person name="Ito S."/>
            <person name="Ito T."/>
            <person name="Ito Y."/>
            <person name="Ito Y."/>
            <person name="Iwabuchi A."/>
            <person name="Kamiya K."/>
            <person name="Karasawa W."/>
            <person name="Kurita K."/>
            <person name="Katagiri S."/>
            <person name="Kikuta A."/>
            <person name="Kobayashi H."/>
            <person name="Kobayashi N."/>
            <person name="Machita K."/>
            <person name="Maehara T."/>
            <person name="Masukawa M."/>
            <person name="Mizubayashi T."/>
            <person name="Mukai Y."/>
            <person name="Nagasaki H."/>
            <person name="Nagata Y."/>
            <person name="Naito S."/>
            <person name="Nakashima M."/>
            <person name="Nakama Y."/>
            <person name="Nakamichi Y."/>
            <person name="Nakamura M."/>
            <person name="Meguro A."/>
            <person name="Negishi M."/>
            <person name="Ohta I."/>
            <person name="Ohta T."/>
            <person name="Okamoto M."/>
            <person name="Ono N."/>
            <person name="Saji S."/>
            <person name="Sakaguchi M."/>
            <person name="Sakai K."/>
            <person name="Shibata M."/>
            <person name="Shimokawa T."/>
            <person name="Song J."/>
            <person name="Takazaki Y."/>
            <person name="Terasawa K."/>
            <person name="Tsugane M."/>
            <person name="Tsuji K."/>
            <person name="Ueda S."/>
            <person name="Waki K."/>
            <person name="Yamagata H."/>
            <person name="Yamamoto M."/>
            <person name="Yamamoto S."/>
            <person name="Yamane H."/>
            <person name="Yoshiki S."/>
            <person name="Yoshihara R."/>
            <person name="Yukawa K."/>
            <person name="Zhong H."/>
            <person name="Yano M."/>
            <person name="Yuan Q."/>
            <person name="Ouyang S."/>
            <person name="Liu J."/>
            <person name="Jones K.M."/>
            <person name="Gansberger K."/>
            <person name="Moffat K."/>
            <person name="Hill J."/>
            <person name="Bera J."/>
            <person name="Fadrosh D."/>
            <person name="Jin S."/>
            <person name="Johri S."/>
            <person name="Kim M."/>
            <person name="Overton L."/>
            <person name="Reardon M."/>
            <person name="Tsitrin T."/>
            <person name="Vuong H."/>
            <person name="Weaver B."/>
            <person name="Ciecko A."/>
            <person name="Tallon L."/>
            <person name="Jackson J."/>
            <person name="Pai G."/>
            <person name="Aken S.V."/>
            <person name="Utterback T."/>
            <person name="Reidmuller S."/>
            <person name="Feldblyum T."/>
            <person name="Hsiao J."/>
            <person name="Zismann V."/>
            <person name="Iobst S."/>
            <person name="de Vazeille A.R."/>
            <person name="Buell C.R."/>
            <person name="Ying K."/>
            <person name="Li Y."/>
            <person name="Lu T."/>
            <person name="Huang Y."/>
            <person name="Zhao Q."/>
            <person name="Feng Q."/>
            <person name="Zhang L."/>
            <person name="Zhu J."/>
            <person name="Weng Q."/>
            <person name="Mu J."/>
            <person name="Lu Y."/>
            <person name="Fan D."/>
            <person name="Liu Y."/>
            <person name="Guan J."/>
            <person name="Zhang Y."/>
            <person name="Yu S."/>
            <person name="Liu X."/>
            <person name="Zhang Y."/>
            <person name="Hong G."/>
            <person name="Han B."/>
            <person name="Choisne N."/>
            <person name="Demange N."/>
            <person name="Orjeda G."/>
            <person name="Samain S."/>
            <person name="Cattolico L."/>
            <person name="Pelletier E."/>
            <person name="Couloux A."/>
            <person name="Segurens B."/>
            <person name="Wincker P."/>
            <person name="D'Hont A."/>
            <person name="Scarpelli C."/>
            <person name="Weissenbach J."/>
            <person name="Salanoubat M."/>
            <person name="Quetier F."/>
            <person name="Yu Y."/>
            <person name="Kim H.R."/>
            <person name="Rambo T."/>
            <person name="Currie J."/>
            <person name="Collura K."/>
            <person name="Luo M."/>
            <person name="Yang T."/>
            <person name="Ammiraju J.S.S."/>
            <person name="Engler F."/>
            <person name="Soderlund C."/>
            <person name="Wing R.A."/>
            <person name="Palmer L.E."/>
            <person name="de la Bastide M."/>
            <person name="Spiegel L."/>
            <person name="Nascimento L."/>
            <person name="Zutavern T."/>
            <person name="O'Shaughnessy A."/>
            <person name="Dike S."/>
            <person name="Dedhia N."/>
            <person name="Preston R."/>
            <person name="Balija V."/>
            <person name="McCombie W.R."/>
            <person name="Chow T."/>
            <person name="Chen H."/>
            <person name="Chung M."/>
            <person name="Chen C."/>
            <person name="Shaw J."/>
            <person name="Wu H."/>
            <person name="Hsiao K."/>
            <person name="Chao Y."/>
            <person name="Chu M."/>
            <person name="Cheng C."/>
            <person name="Hour A."/>
            <person name="Lee P."/>
            <person name="Lin S."/>
            <person name="Lin Y."/>
            <person name="Liou J."/>
            <person name="Liu S."/>
            <person name="Hsing Y."/>
            <person name="Raghuvanshi S."/>
            <person name="Mohanty A."/>
            <person name="Bharti A.K."/>
            <person name="Gaur A."/>
            <person name="Gupta V."/>
            <person name="Kumar D."/>
            <person name="Ravi V."/>
            <person name="Vij S."/>
            <person name="Kapur A."/>
            <person name="Khurana P."/>
            <person name="Khurana P."/>
            <person name="Khurana J.P."/>
            <person name="Tyagi A.K."/>
            <person name="Gaikwad K."/>
            <person name="Singh A."/>
            <person name="Dalal V."/>
            <person name="Srivastava S."/>
            <person name="Dixit A."/>
            <person name="Pal A.K."/>
            <person name="Ghazi I.A."/>
            <person name="Yadav M."/>
            <person name="Pandit A."/>
            <person name="Bhargava A."/>
            <person name="Sureshbabu K."/>
            <person name="Batra K."/>
            <person name="Sharma T.R."/>
            <person name="Mohapatra T."/>
            <person name="Singh N.K."/>
            <person name="Messing J."/>
            <person name="Nelson A.B."/>
            <person name="Fuks G."/>
            <person name="Kavchok S."/>
            <person name="Keizer G."/>
            <person name="Linton E."/>
            <person name="Llaca V."/>
            <person name="Song R."/>
            <person name="Tanyolac B."/>
            <person name="Young S."/>
            <person name="Ho-Il K."/>
            <person name="Hahn J.H."/>
            <person name="Sangsakoo G."/>
            <person name="Vanavichit A."/>
            <person name="de Mattos Luiz.A.T."/>
            <person name="Zimmer P.D."/>
            <person name="Malone G."/>
            <person name="Dellagostin O."/>
            <person name="de Oliveira A.C."/>
            <person name="Bevan M."/>
            <person name="Bancroft I."/>
            <person name="Minx P."/>
            <person name="Cordum H."/>
            <person name="Wilson R."/>
            <person name="Cheng Z."/>
            <person name="Jin W."/>
            <person name="Jiang J."/>
            <person name="Leong S.A."/>
            <person name="Iwama H."/>
            <person name="Gojobori T."/>
            <person name="Itoh T."/>
            <person name="Niimura Y."/>
            <person name="Fujii Y."/>
            <person name="Habara T."/>
            <person name="Sakai H."/>
            <person name="Sato Y."/>
            <person name="Wilson G."/>
            <person name="Kumar K."/>
            <person name="McCouch S."/>
            <person name="Juretic N."/>
            <person name="Hoen D."/>
            <person name="Wright S."/>
            <person name="Bruskiewich R."/>
            <person name="Bureau T."/>
            <person name="Miyao A."/>
            <person name="Hirochika H."/>
            <person name="Nishikawa T."/>
            <person name="Kadowaki K."/>
            <person name="Sugiura M."/>
            <person name="Burr B."/>
            <person name="Sasaki T."/>
        </authorList>
    </citation>
    <scope>NUCLEOTIDE SEQUENCE [LARGE SCALE GENOMIC DNA]</scope>
    <source>
        <strain evidence="6">cv. Nipponbare</strain>
    </source>
</reference>
<evidence type="ECO:0000256" key="2">
    <source>
        <dbReference type="PROSITE-ProRule" id="PRU00176"/>
    </source>
</evidence>
<dbReference type="SUPFAM" id="SSF54928">
    <property type="entry name" value="RNA-binding domain, RBD"/>
    <property type="match status" value="1"/>
</dbReference>
<feature type="compositionally biased region" description="Basic and acidic residues" evidence="3">
    <location>
        <begin position="338"/>
        <end position="380"/>
    </location>
</feature>
<feature type="compositionally biased region" description="Basic residues" evidence="3">
    <location>
        <begin position="396"/>
        <end position="405"/>
    </location>
</feature>
<keyword evidence="1 2" id="KW-0694">RNA-binding</keyword>
<reference evidence="6" key="2">
    <citation type="journal article" date="2008" name="Nucleic Acids Res.">
        <title>The rice annotation project database (RAP-DB): 2008 update.</title>
        <authorList>
            <consortium name="The rice annotation project (RAP)"/>
        </authorList>
    </citation>
    <scope>GENOME REANNOTATION</scope>
    <source>
        <strain evidence="6">cv. Nipponbare</strain>
    </source>
</reference>
<proteinExistence type="predicted"/>
<dbReference type="PANTHER" id="PTHR48025:SF3">
    <property type="entry name" value="31 KDA RIBONUCLEOPROTEIN, CHLOROPLASTIC-RELATED"/>
    <property type="match status" value="1"/>
</dbReference>
<feature type="compositionally biased region" description="Basic and acidic residues" evidence="3">
    <location>
        <begin position="224"/>
        <end position="241"/>
    </location>
</feature>
<feature type="region of interest" description="Disordered" evidence="3">
    <location>
        <begin position="290"/>
        <end position="405"/>
    </location>
</feature>
<accession>Q6ERT8</accession>
<evidence type="ECO:0000313" key="6">
    <source>
        <dbReference type="Proteomes" id="UP000000763"/>
    </source>
</evidence>
<dbReference type="InterPro" id="IPR035979">
    <property type="entry name" value="RBD_domain_sf"/>
</dbReference>
<sequence length="405" mass="44888">MWTQLCTRSIRVLGAAVDDDEPAAVPVWEKRDDVLGDHVLFLGYPGSFAVEAARFSGDVPGGSAYFVVRSEPCRVYRCSFVDSSGSPATTTTLVETLPAGWNDERCMWFLPEPNIDWIKVEEEAAAAPARRRRRRRELRIYAGDLSPQVDRLRLREMYSEHGKVVQARVVYDKRGRSRGFGFVTMATQEGFYRALGRCNAVEKPRQGRGPRVEGGSAKPFGPARARERRPIRARGRGRERSGGPGAPRGVPGGAHMLAARFMVGRAHAGAVLGFGGCGVRAVRRVDRMAAGPHAAGWRTVDRAREGGEGRRRLTQSQPTWLRRGCHASQREEEEGEAGNERRTAAEFTGARHDLSGKREHTGKEGRDERKRADGLDSPERGRRRRIAATHAGGEKKGKRRRGDKD</sequence>
<evidence type="ECO:0000313" key="5">
    <source>
        <dbReference type="EMBL" id="BAD28632.1"/>
    </source>
</evidence>
<evidence type="ECO:0000259" key="4">
    <source>
        <dbReference type="PROSITE" id="PS50102"/>
    </source>
</evidence>
<dbReference type="PANTHER" id="PTHR48025">
    <property type="entry name" value="OS02G0815200 PROTEIN"/>
    <property type="match status" value="1"/>
</dbReference>
<evidence type="ECO:0000256" key="3">
    <source>
        <dbReference type="SAM" id="MobiDB-lite"/>
    </source>
</evidence>
<dbReference type="GO" id="GO:0003723">
    <property type="term" value="F:RNA binding"/>
    <property type="evidence" value="ECO:0007669"/>
    <property type="project" value="UniProtKB-UniRule"/>
</dbReference>
<dbReference type="Pfam" id="PF00076">
    <property type="entry name" value="RRM_1"/>
    <property type="match status" value="1"/>
</dbReference>
<dbReference type="SMART" id="SM00360">
    <property type="entry name" value="RRM"/>
    <property type="match status" value="1"/>
</dbReference>
<protein>
    <submittedName>
        <fullName evidence="5">Epstein-Barr virus EBNA-1-like protein</fullName>
    </submittedName>
</protein>
<dbReference type="PROSITE" id="PS50102">
    <property type="entry name" value="RRM"/>
    <property type="match status" value="1"/>
</dbReference>
<dbReference type="EMBL" id="AP005428">
    <property type="protein sequence ID" value="BAD28632.1"/>
    <property type="molecule type" value="Genomic_DNA"/>
</dbReference>
<name>Q6ERT8_ORYSJ</name>
<evidence type="ECO:0000256" key="1">
    <source>
        <dbReference type="ARBA" id="ARBA00022884"/>
    </source>
</evidence>
<organism evidence="5 6">
    <name type="scientific">Oryza sativa subsp. japonica</name>
    <name type="common">Rice</name>
    <dbReference type="NCBI Taxonomy" id="39947"/>
    <lineage>
        <taxon>Eukaryota</taxon>
        <taxon>Viridiplantae</taxon>
        <taxon>Streptophyta</taxon>
        <taxon>Embryophyta</taxon>
        <taxon>Tracheophyta</taxon>
        <taxon>Spermatophyta</taxon>
        <taxon>Magnoliopsida</taxon>
        <taxon>Liliopsida</taxon>
        <taxon>Poales</taxon>
        <taxon>Poaceae</taxon>
        <taxon>BOP clade</taxon>
        <taxon>Oryzoideae</taxon>
        <taxon>Oryzeae</taxon>
        <taxon>Oryzinae</taxon>
        <taxon>Oryza</taxon>
        <taxon>Oryza sativa</taxon>
    </lineage>
</organism>
<dbReference type="InterPro" id="IPR050502">
    <property type="entry name" value="Euk_RNA-bind_prot"/>
</dbReference>
<gene>
    <name evidence="5" type="primary">P0693E08.21</name>
</gene>
<feature type="compositionally biased region" description="Basic and acidic residues" evidence="3">
    <location>
        <begin position="299"/>
        <end position="311"/>
    </location>
</feature>
<dbReference type="Gene3D" id="3.30.70.330">
    <property type="match status" value="1"/>
</dbReference>